<accession>A0A0L6CE11</accession>
<organism evidence="2 3">
    <name type="scientific">Luteipulveratus halotolerans</name>
    <dbReference type="NCBI Taxonomy" id="1631356"/>
    <lineage>
        <taxon>Bacteria</taxon>
        <taxon>Bacillati</taxon>
        <taxon>Actinomycetota</taxon>
        <taxon>Actinomycetes</taxon>
        <taxon>Micrococcales</taxon>
        <taxon>Dermacoccaceae</taxon>
        <taxon>Luteipulveratus</taxon>
    </lineage>
</organism>
<dbReference type="SUPFAM" id="SSF52540">
    <property type="entry name" value="P-loop containing nucleoside triphosphate hydrolases"/>
    <property type="match status" value="1"/>
</dbReference>
<evidence type="ECO:0000259" key="1">
    <source>
        <dbReference type="Pfam" id="PF13614"/>
    </source>
</evidence>
<dbReference type="OrthoDB" id="4922395at2"/>
<dbReference type="PANTHER" id="PTHR13696">
    <property type="entry name" value="P-LOOP CONTAINING NUCLEOSIDE TRIPHOSPHATE HYDROLASE"/>
    <property type="match status" value="1"/>
</dbReference>
<dbReference type="RefSeq" id="WP_050672084.1">
    <property type="nucleotide sequence ID" value="NZ_LAIR01000003.1"/>
</dbReference>
<dbReference type="InterPro" id="IPR027417">
    <property type="entry name" value="P-loop_NTPase"/>
</dbReference>
<dbReference type="AlphaFoldDB" id="A0A0L6CE11"/>
<dbReference type="InterPro" id="IPR050678">
    <property type="entry name" value="DNA_Partitioning_ATPase"/>
</dbReference>
<dbReference type="Gene3D" id="3.40.50.300">
    <property type="entry name" value="P-loop containing nucleotide triphosphate hydrolases"/>
    <property type="match status" value="1"/>
</dbReference>
<feature type="domain" description="AAA" evidence="1">
    <location>
        <begin position="15"/>
        <end position="122"/>
    </location>
</feature>
<dbReference type="EMBL" id="LAIR01000003">
    <property type="protein sequence ID" value="KNX35835.1"/>
    <property type="molecule type" value="Genomic_DNA"/>
</dbReference>
<sequence length="136" mass="14094">MSSTQLNATNGQAVKVITVANQAGSVGKSTMVAALAALLAADGKRVLVVDADSQANVSHSLGVASTEVAHHTGDVLLRRAEILDALVETNTDGVLLLPGHADLATDLVELNSMPIAALRLRKPMQERSPSTTSTWS</sequence>
<keyword evidence="3" id="KW-1185">Reference proteome</keyword>
<dbReference type="Pfam" id="PF13614">
    <property type="entry name" value="AAA_31"/>
    <property type="match status" value="1"/>
</dbReference>
<dbReference type="InterPro" id="IPR025669">
    <property type="entry name" value="AAA_dom"/>
</dbReference>
<dbReference type="PANTHER" id="PTHR13696:SF52">
    <property type="entry name" value="PARA FAMILY PROTEIN CT_582"/>
    <property type="match status" value="1"/>
</dbReference>
<proteinExistence type="predicted"/>
<reference evidence="3" key="1">
    <citation type="submission" date="2015-03" db="EMBL/GenBank/DDBJ databases">
        <title>Luteipulveratus halotolerans sp. nov., a novel actinobacterium (Dermacoccaceae) from Sarawak, Malaysia.</title>
        <authorList>
            <person name="Juboi H."/>
            <person name="Basik A."/>
            <person name="Shamsul S.S."/>
            <person name="Arnold P."/>
            <person name="Schmitt E.K."/>
            <person name="Sanglier J.-J."/>
            <person name="Yeo T."/>
        </authorList>
    </citation>
    <scope>NUCLEOTIDE SEQUENCE [LARGE SCALE GENOMIC DNA]</scope>
    <source>
        <strain evidence="3">C296001</strain>
    </source>
</reference>
<name>A0A0L6CE11_9MICO</name>
<protein>
    <recommendedName>
        <fullName evidence="1">AAA domain-containing protein</fullName>
    </recommendedName>
</protein>
<dbReference type="Proteomes" id="UP000037397">
    <property type="component" value="Unassembled WGS sequence"/>
</dbReference>
<evidence type="ECO:0000313" key="3">
    <source>
        <dbReference type="Proteomes" id="UP000037397"/>
    </source>
</evidence>
<dbReference type="STRING" id="1631356.VV01_21330"/>
<gene>
    <name evidence="2" type="ORF">VV01_21330</name>
</gene>
<comment type="caution">
    <text evidence="2">The sequence shown here is derived from an EMBL/GenBank/DDBJ whole genome shotgun (WGS) entry which is preliminary data.</text>
</comment>
<evidence type="ECO:0000313" key="2">
    <source>
        <dbReference type="EMBL" id="KNX35835.1"/>
    </source>
</evidence>